<name>A0ACA9R252_9GLOM</name>
<accession>A0ACA9R252</accession>
<proteinExistence type="predicted"/>
<keyword evidence="2" id="KW-1185">Reference proteome</keyword>
<evidence type="ECO:0000313" key="1">
    <source>
        <dbReference type="EMBL" id="CAG8773363.1"/>
    </source>
</evidence>
<organism evidence="1 2">
    <name type="scientific">Racocetra persica</name>
    <dbReference type="NCBI Taxonomy" id="160502"/>
    <lineage>
        <taxon>Eukaryota</taxon>
        <taxon>Fungi</taxon>
        <taxon>Fungi incertae sedis</taxon>
        <taxon>Mucoromycota</taxon>
        <taxon>Glomeromycotina</taxon>
        <taxon>Glomeromycetes</taxon>
        <taxon>Diversisporales</taxon>
        <taxon>Gigasporaceae</taxon>
        <taxon>Racocetra</taxon>
    </lineage>
</organism>
<comment type="caution">
    <text evidence="1">The sequence shown here is derived from an EMBL/GenBank/DDBJ whole genome shotgun (WGS) entry which is preliminary data.</text>
</comment>
<evidence type="ECO:0000313" key="2">
    <source>
        <dbReference type="Proteomes" id="UP000789920"/>
    </source>
</evidence>
<feature type="non-terminal residue" evidence="1">
    <location>
        <position position="1"/>
    </location>
</feature>
<reference evidence="1" key="1">
    <citation type="submission" date="2021-06" db="EMBL/GenBank/DDBJ databases">
        <authorList>
            <person name="Kallberg Y."/>
            <person name="Tangrot J."/>
            <person name="Rosling A."/>
        </authorList>
    </citation>
    <scope>NUCLEOTIDE SEQUENCE</scope>
    <source>
        <strain evidence="1">MA461A</strain>
    </source>
</reference>
<dbReference type="EMBL" id="CAJVQC010041637">
    <property type="protein sequence ID" value="CAG8773363.1"/>
    <property type="molecule type" value="Genomic_DNA"/>
</dbReference>
<feature type="non-terminal residue" evidence="1">
    <location>
        <position position="221"/>
    </location>
</feature>
<gene>
    <name evidence="1" type="ORF">RPERSI_LOCUS16673</name>
</gene>
<dbReference type="Proteomes" id="UP000789920">
    <property type="component" value="Unassembled WGS sequence"/>
</dbReference>
<sequence>NKSDMNRADFFPSHSYFLQDVENIQGLLSDFMLASEVYNTSLQYNDDCLENYINLDKLYNDVDDLLDCNNLEYYEKDNIQLPALLEIEMTFDSFDHTERFLNQYTKDNGFVVIKERCEKNKNNKSIIVRRIFECHYSRSRKLKKVVDIVQQRDHISEKINCMWMCNINKIKDSESVKVTTTSAHQQQGDRQSILNKLLELQCEELGWIIKTCLEGPDNRLI</sequence>
<protein>
    <submittedName>
        <fullName evidence="1">2575_t:CDS:1</fullName>
    </submittedName>
</protein>